<gene>
    <name evidence="3" type="ORF">IHE51_01930</name>
</gene>
<reference evidence="3 4" key="1">
    <citation type="submission" date="2020-09" db="EMBL/GenBank/DDBJ databases">
        <title>Genomic characterization of a novel Parvarchaeota family in acid mine drainage sediments.</title>
        <authorList>
            <person name="Luo Z.-H."/>
        </authorList>
    </citation>
    <scope>NUCLEOTIDE SEQUENCE [LARGE SCALE GENOMIC DNA]</scope>
    <source>
        <strain evidence="3">MAS1_bins.189</strain>
    </source>
</reference>
<sequence>MEESNMRTTSFIFDFIGGLFILLDGAFSLPINMPMQVYAMAFPFLAIDSIHLFLSILSVAMGAVVIALTLVYLVQKRKQSINFSLVLLSIAIISFLSGGGFIVGAVLLIIVNVWSVAGHLTFKAIKPGQNRISKSASGVQKPLRQNLTADEKVIWDLINKNKGTILQSKLIAESGFSKVKTTRTLDKLEARGLIERRRIGMSNVIVRK</sequence>
<keyword evidence="1" id="KW-0472">Membrane</keyword>
<name>A0A8T3UVF5_9ARCH</name>
<keyword evidence="1" id="KW-1133">Transmembrane helix</keyword>
<comment type="caution">
    <text evidence="3">The sequence shown here is derived from an EMBL/GenBank/DDBJ whole genome shotgun (WGS) entry which is preliminary data.</text>
</comment>
<evidence type="ECO:0000313" key="3">
    <source>
        <dbReference type="EMBL" id="MBE5728596.1"/>
    </source>
</evidence>
<dbReference type="SUPFAM" id="SSF46785">
    <property type="entry name" value="Winged helix' DNA-binding domain"/>
    <property type="match status" value="1"/>
</dbReference>
<dbReference type="InterPro" id="IPR036388">
    <property type="entry name" value="WH-like_DNA-bd_sf"/>
</dbReference>
<feature type="transmembrane region" description="Helical" evidence="1">
    <location>
        <begin position="85"/>
        <end position="114"/>
    </location>
</feature>
<keyword evidence="1" id="KW-0812">Transmembrane</keyword>
<feature type="domain" description="DUF7343" evidence="2">
    <location>
        <begin position="149"/>
        <end position="206"/>
    </location>
</feature>
<dbReference type="Proteomes" id="UP000718571">
    <property type="component" value="Unassembled WGS sequence"/>
</dbReference>
<feature type="transmembrane region" description="Helical" evidence="1">
    <location>
        <begin position="51"/>
        <end position="73"/>
    </location>
</feature>
<evidence type="ECO:0000259" key="2">
    <source>
        <dbReference type="Pfam" id="PF24034"/>
    </source>
</evidence>
<evidence type="ECO:0000256" key="1">
    <source>
        <dbReference type="SAM" id="Phobius"/>
    </source>
</evidence>
<dbReference type="InterPro" id="IPR055767">
    <property type="entry name" value="DUF7343"/>
</dbReference>
<dbReference type="AlphaFoldDB" id="A0A8T3UVF5"/>
<feature type="transmembrane region" description="Helical" evidence="1">
    <location>
        <begin position="12"/>
        <end position="31"/>
    </location>
</feature>
<proteinExistence type="predicted"/>
<organism evidence="3 4">
    <name type="scientific">Candidatus Acidifodinimicrobium mancum</name>
    <dbReference type="NCBI Taxonomy" id="2898728"/>
    <lineage>
        <taxon>Archaea</taxon>
        <taxon>Candidatus Parvarchaeota</taxon>
        <taxon>Candidatus Acidifodinimicrobiaceae</taxon>
        <taxon>Candidatus Acidifodinimicrobium</taxon>
    </lineage>
</organism>
<protein>
    <recommendedName>
        <fullName evidence="2">DUF7343 domain-containing protein</fullName>
    </recommendedName>
</protein>
<dbReference type="InterPro" id="IPR036390">
    <property type="entry name" value="WH_DNA-bd_sf"/>
</dbReference>
<dbReference type="EMBL" id="JADFAR010000023">
    <property type="protein sequence ID" value="MBE5728596.1"/>
    <property type="molecule type" value="Genomic_DNA"/>
</dbReference>
<dbReference type="Gene3D" id="1.10.10.10">
    <property type="entry name" value="Winged helix-like DNA-binding domain superfamily/Winged helix DNA-binding domain"/>
    <property type="match status" value="1"/>
</dbReference>
<evidence type="ECO:0000313" key="4">
    <source>
        <dbReference type="Proteomes" id="UP000718571"/>
    </source>
</evidence>
<accession>A0A8T3UVF5</accession>
<dbReference type="Pfam" id="PF24034">
    <property type="entry name" value="DUF7343"/>
    <property type="match status" value="1"/>
</dbReference>